<protein>
    <submittedName>
        <fullName evidence="1">Uncharacterized protein</fullName>
    </submittedName>
</protein>
<dbReference type="Pfam" id="PF12014">
    <property type="entry name" value="Cyclin_D1_bind"/>
    <property type="match status" value="1"/>
</dbReference>
<proteinExistence type="predicted"/>
<evidence type="ECO:0000313" key="2">
    <source>
        <dbReference type="Proteomes" id="UP001054902"/>
    </source>
</evidence>
<evidence type="ECO:0000313" key="1">
    <source>
        <dbReference type="EMBL" id="GFH47647.1"/>
    </source>
</evidence>
<reference evidence="1 2" key="1">
    <citation type="journal article" date="2021" name="Sci. Rep.">
        <title>The genome of the diatom Chaetoceros tenuissimus carries an ancient integrated fragment of an extant virus.</title>
        <authorList>
            <person name="Hongo Y."/>
            <person name="Kimura K."/>
            <person name="Takaki Y."/>
            <person name="Yoshida Y."/>
            <person name="Baba S."/>
            <person name="Kobayashi G."/>
            <person name="Nagasaki K."/>
            <person name="Hano T."/>
            <person name="Tomaru Y."/>
        </authorList>
    </citation>
    <scope>NUCLEOTIDE SEQUENCE [LARGE SCALE GENOMIC DNA]</scope>
    <source>
        <strain evidence="1 2">NIES-3715</strain>
    </source>
</reference>
<gene>
    <name evidence="1" type="ORF">CTEN210_04122</name>
</gene>
<dbReference type="Proteomes" id="UP001054902">
    <property type="component" value="Unassembled WGS sequence"/>
</dbReference>
<keyword evidence="2" id="KW-1185">Reference proteome</keyword>
<dbReference type="AlphaFoldDB" id="A0AAD3CKC5"/>
<comment type="caution">
    <text evidence="1">The sequence shown here is derived from an EMBL/GenBank/DDBJ whole genome shotgun (WGS) entry which is preliminary data.</text>
</comment>
<name>A0AAD3CKC5_9STRA</name>
<sequence>MESLLCENLWVHITSFLTHVDPSFSSSTSSIIEKEERALKCTSKTIHQLLTSEEFYQAKTIELFASRSCIQDWPTLENVGSWKSLCHVLGLYIPLQGLYTLCESWPWGMLMDCKLQNGKVCGDLIRAIPETTMNTNSSRSACSYSVERVRLFEIQFQIDTFSKLQMKCVVYTGDGSIRHAVDFGIIKDDEVEGPETLTTMNPYPRNQSFLFHLQWPVGDNDEDEEEFGRVPFINDDTFHRRHDNDPNLFLKLIETLRTKSLVAPLEDLHRIRFELLDQNMKTSESVKEIEMFKSGFYVGNYGEMYGQFQHEIINVSYLDASDVDCLEKVFGSRLSIEVLQRVFDYRLPIQERLQTKIVVGRKLTGDLHVAAGEITWFADVSKPSSDGDAPVQVVDKDGVTYRVSKSWPGMGTLAYPLFQSSSWNDGWLLQLGNNHFAFCWDKFRDQDVTILHRISFS</sequence>
<accession>A0AAD3CKC5</accession>
<dbReference type="EMBL" id="BLLK01000023">
    <property type="protein sequence ID" value="GFH47647.1"/>
    <property type="molecule type" value="Genomic_DNA"/>
</dbReference>
<organism evidence="1 2">
    <name type="scientific">Chaetoceros tenuissimus</name>
    <dbReference type="NCBI Taxonomy" id="426638"/>
    <lineage>
        <taxon>Eukaryota</taxon>
        <taxon>Sar</taxon>
        <taxon>Stramenopiles</taxon>
        <taxon>Ochrophyta</taxon>
        <taxon>Bacillariophyta</taxon>
        <taxon>Coscinodiscophyceae</taxon>
        <taxon>Chaetocerotophycidae</taxon>
        <taxon>Chaetocerotales</taxon>
        <taxon>Chaetocerotaceae</taxon>
        <taxon>Chaetoceros</taxon>
    </lineage>
</organism>